<evidence type="ECO:0000256" key="2">
    <source>
        <dbReference type="SAM" id="Phobius"/>
    </source>
</evidence>
<keyword evidence="2" id="KW-0812">Transmembrane</keyword>
<dbReference type="Proteomes" id="UP001172756">
    <property type="component" value="Unassembled WGS sequence"/>
</dbReference>
<keyword evidence="2" id="KW-1133">Transmembrane helix</keyword>
<proteinExistence type="predicted"/>
<evidence type="ECO:0008006" key="5">
    <source>
        <dbReference type="Google" id="ProtNLM"/>
    </source>
</evidence>
<keyword evidence="2" id="KW-0472">Membrane</keyword>
<name>A0AB35MHM3_9MICO</name>
<dbReference type="RefSeq" id="WP_301160127.1">
    <property type="nucleotide sequence ID" value="NZ_JAUHQB010000003.1"/>
</dbReference>
<accession>A0AB35MHM3</accession>
<dbReference type="AlphaFoldDB" id="A0AB35MHM3"/>
<keyword evidence="1" id="KW-0175">Coiled coil</keyword>
<gene>
    <name evidence="3" type="ORF">QQ002_06625</name>
</gene>
<evidence type="ECO:0000313" key="4">
    <source>
        <dbReference type="Proteomes" id="UP001172756"/>
    </source>
</evidence>
<reference evidence="3 4" key="1">
    <citation type="submission" date="2023-06" db="EMBL/GenBank/DDBJ databases">
        <title>SYSU T0a273.</title>
        <authorList>
            <person name="Gao L."/>
            <person name="Fang B.-Z."/>
            <person name="Li W.-J."/>
        </authorList>
    </citation>
    <scope>NUCLEOTIDE SEQUENCE [LARGE SCALE GENOMIC DNA]</scope>
    <source>
        <strain evidence="3 4">SYSU T0a273</strain>
    </source>
</reference>
<organism evidence="3 4">
    <name type="scientific">Demequina lignilytica</name>
    <dbReference type="NCBI Taxonomy" id="3051663"/>
    <lineage>
        <taxon>Bacteria</taxon>
        <taxon>Bacillati</taxon>
        <taxon>Actinomycetota</taxon>
        <taxon>Actinomycetes</taxon>
        <taxon>Micrococcales</taxon>
        <taxon>Demequinaceae</taxon>
        <taxon>Demequina</taxon>
    </lineage>
</organism>
<evidence type="ECO:0000313" key="3">
    <source>
        <dbReference type="EMBL" id="MDN4483210.1"/>
    </source>
</evidence>
<sequence>MTQETAAEMTRTVVCDIPSASSGLVLLTALLVALLLWPDASEIAVLGVALKRRVDRAQDQAERATEEVRALSVQLALATANASAAASSNLHFTFNGDRVTWGPRDGDRLREEYEDVRKKGPDLRNFSSSREGAGRGVSTDALKYQLLHSYEEFAQLLALNDRRPKDAEFGRLRQAFLADYEPTLVALRRVRNAVAHASEVSREDVLNALDLARAMVPLAKNWFGARGVELDGHVE</sequence>
<dbReference type="EMBL" id="JAUHQB010000003">
    <property type="protein sequence ID" value="MDN4483210.1"/>
    <property type="molecule type" value="Genomic_DNA"/>
</dbReference>
<evidence type="ECO:0000256" key="1">
    <source>
        <dbReference type="SAM" id="Coils"/>
    </source>
</evidence>
<protein>
    <recommendedName>
        <fullName evidence="5">Swt1-like HEPN domain-containing protein</fullName>
    </recommendedName>
</protein>
<comment type="caution">
    <text evidence="3">The sequence shown here is derived from an EMBL/GenBank/DDBJ whole genome shotgun (WGS) entry which is preliminary data.</text>
</comment>
<feature type="coiled-coil region" evidence="1">
    <location>
        <begin position="47"/>
        <end position="81"/>
    </location>
</feature>
<feature type="transmembrane region" description="Helical" evidence="2">
    <location>
        <begin position="20"/>
        <end position="37"/>
    </location>
</feature>